<proteinExistence type="predicted"/>
<dbReference type="NCBIfam" id="NF033635">
    <property type="entry name" value="SLATT_fungal"/>
    <property type="match status" value="1"/>
</dbReference>
<accession>A0A8H4RTB5</accession>
<name>A0A8H4RTB5_9HELO</name>
<dbReference type="InterPro" id="IPR041622">
    <property type="entry name" value="SLATT_fungi"/>
</dbReference>
<feature type="region of interest" description="Disordered" evidence="1">
    <location>
        <begin position="15"/>
        <end position="36"/>
    </location>
</feature>
<dbReference type="PANTHER" id="PTHR38793">
    <property type="entry name" value="SLATT_FUNGAL DOMAIN-CONTAINING PROTEIN-RELATED"/>
    <property type="match status" value="1"/>
</dbReference>
<feature type="domain" description="SMODS and SLOG-associating 2TM effector" evidence="3">
    <location>
        <begin position="89"/>
        <end position="206"/>
    </location>
</feature>
<evidence type="ECO:0000256" key="1">
    <source>
        <dbReference type="SAM" id="MobiDB-lite"/>
    </source>
</evidence>
<dbReference type="OrthoDB" id="5398270at2759"/>
<keyword evidence="2" id="KW-0472">Membrane</keyword>
<comment type="caution">
    <text evidence="4">The sequence shown here is derived from an EMBL/GenBank/DDBJ whole genome shotgun (WGS) entry which is preliminary data.</text>
</comment>
<evidence type="ECO:0000259" key="3">
    <source>
        <dbReference type="Pfam" id="PF18142"/>
    </source>
</evidence>
<feature type="transmembrane region" description="Helical" evidence="2">
    <location>
        <begin position="133"/>
        <end position="152"/>
    </location>
</feature>
<keyword evidence="2" id="KW-1133">Transmembrane helix</keyword>
<organism evidence="4 5">
    <name type="scientific">Cudoniella acicularis</name>
    <dbReference type="NCBI Taxonomy" id="354080"/>
    <lineage>
        <taxon>Eukaryota</taxon>
        <taxon>Fungi</taxon>
        <taxon>Dikarya</taxon>
        <taxon>Ascomycota</taxon>
        <taxon>Pezizomycotina</taxon>
        <taxon>Leotiomycetes</taxon>
        <taxon>Helotiales</taxon>
        <taxon>Tricladiaceae</taxon>
        <taxon>Cudoniella</taxon>
    </lineage>
</organism>
<dbReference type="Proteomes" id="UP000566819">
    <property type="component" value="Unassembled WGS sequence"/>
</dbReference>
<feature type="compositionally biased region" description="Polar residues" evidence="1">
    <location>
        <begin position="22"/>
        <end position="33"/>
    </location>
</feature>
<evidence type="ECO:0000313" key="5">
    <source>
        <dbReference type="Proteomes" id="UP000566819"/>
    </source>
</evidence>
<evidence type="ECO:0000256" key="2">
    <source>
        <dbReference type="SAM" id="Phobius"/>
    </source>
</evidence>
<keyword evidence="5" id="KW-1185">Reference proteome</keyword>
<sequence>MADLLDAKGASSTVSGVASTAPSIHTGKQTETSPAHPIQHNFVRLSDVDLAIVCHSIGGSRNTESQNALHPTSWIYPPKGLPDGLYRDVIQARTSSQYAYYFFSLFFNLALIAQLVLGALLTAFGSRATGKDVVITILAALNTVVAGLLALMHNSGLPDRFQKDWDEFDKVESFMKELMDSGIVNKDMTRDDVIEHCYAKFRKAKKTIQSNKPSAYTGTDGTATPPSGRIAS</sequence>
<feature type="region of interest" description="Disordered" evidence="1">
    <location>
        <begin position="209"/>
        <end position="232"/>
    </location>
</feature>
<feature type="transmembrane region" description="Helical" evidence="2">
    <location>
        <begin position="98"/>
        <end position="121"/>
    </location>
</feature>
<reference evidence="4 5" key="1">
    <citation type="submission" date="2020-03" db="EMBL/GenBank/DDBJ databases">
        <title>Draft Genome Sequence of Cudoniella acicularis.</title>
        <authorList>
            <person name="Buettner E."/>
            <person name="Kellner H."/>
        </authorList>
    </citation>
    <scope>NUCLEOTIDE SEQUENCE [LARGE SCALE GENOMIC DNA]</scope>
    <source>
        <strain evidence="4 5">DSM 108380</strain>
    </source>
</reference>
<keyword evidence="2" id="KW-0812">Transmembrane</keyword>
<dbReference type="AlphaFoldDB" id="A0A8H4RTB5"/>
<feature type="compositionally biased region" description="Polar residues" evidence="1">
    <location>
        <begin position="209"/>
        <end position="225"/>
    </location>
</feature>
<dbReference type="Pfam" id="PF18142">
    <property type="entry name" value="SLATT_fungal"/>
    <property type="match status" value="1"/>
</dbReference>
<protein>
    <recommendedName>
        <fullName evidence="3">SMODS and SLOG-associating 2TM effector domain-containing protein</fullName>
    </recommendedName>
</protein>
<gene>
    <name evidence="4" type="ORF">G7Y89_g3064</name>
</gene>
<dbReference type="EMBL" id="JAAMPI010000145">
    <property type="protein sequence ID" value="KAF4635028.1"/>
    <property type="molecule type" value="Genomic_DNA"/>
</dbReference>
<dbReference type="PANTHER" id="PTHR38793:SF1">
    <property type="entry name" value="SMODS AND SLOG-ASSOCIATING 2TM EFFECTOR DOMAIN-CONTAINING PROTEIN"/>
    <property type="match status" value="1"/>
</dbReference>
<evidence type="ECO:0000313" key="4">
    <source>
        <dbReference type="EMBL" id="KAF4635028.1"/>
    </source>
</evidence>